<feature type="region of interest" description="Disordered" evidence="7">
    <location>
        <begin position="207"/>
        <end position="228"/>
    </location>
</feature>
<protein>
    <recommendedName>
        <fullName evidence="6">GDT1 family protein</fullName>
    </recommendedName>
</protein>
<evidence type="ECO:0000256" key="7">
    <source>
        <dbReference type="SAM" id="MobiDB-lite"/>
    </source>
</evidence>
<dbReference type="GO" id="GO:0005384">
    <property type="term" value="F:manganese ion transmembrane transporter activity"/>
    <property type="evidence" value="ECO:0007669"/>
    <property type="project" value="TreeGrafter"/>
</dbReference>
<dbReference type="EMBL" id="LNZH02000213">
    <property type="protein sequence ID" value="OCB84894.1"/>
    <property type="molecule type" value="Genomic_DNA"/>
</dbReference>
<dbReference type="AlphaFoldDB" id="A0A9Q5HS18"/>
<keyword evidence="3 6" id="KW-0812">Transmembrane</keyword>
<proteinExistence type="inferred from homology"/>
<evidence type="ECO:0000256" key="1">
    <source>
        <dbReference type="ARBA" id="ARBA00004141"/>
    </source>
</evidence>
<keyword evidence="4 6" id="KW-1133">Transmembrane helix</keyword>
<evidence type="ECO:0000313" key="9">
    <source>
        <dbReference type="Proteomes" id="UP000757232"/>
    </source>
</evidence>
<organism evidence="8 9">
    <name type="scientific">Sanghuangporus baumii</name>
    <name type="common">Phellinus baumii</name>
    <dbReference type="NCBI Taxonomy" id="108892"/>
    <lineage>
        <taxon>Eukaryota</taxon>
        <taxon>Fungi</taxon>
        <taxon>Dikarya</taxon>
        <taxon>Basidiomycota</taxon>
        <taxon>Agaricomycotina</taxon>
        <taxon>Agaricomycetes</taxon>
        <taxon>Hymenochaetales</taxon>
        <taxon>Hymenochaetaceae</taxon>
        <taxon>Sanghuangporus</taxon>
    </lineage>
</organism>
<feature type="transmembrane region" description="Helical" evidence="6">
    <location>
        <begin position="311"/>
        <end position="329"/>
    </location>
</feature>
<sequence length="358" mass="38323">MHAYKDREQASAAATQRKRLPIAMSGRSRHPENPNAYTRVQSTTPTGSLLRNAKPTTKPAMENGVVQDGSNLQVLVQGFLMILASEIGDKTFLIAAILAMRHPRGVVFSGAFGALAVMSVLSAALGHVLPTLIPKRWTQFAAAVLFFVFGAKMLQEGREMRSGSAKIEEEMREAEGEIEEDEALVDGTGAVAGDGHAIPLEELERGEAHQEEAAAPPSLATPTASRKSEKESLREGARNFFSLLLGPVFVQAFALTFLGEWGDRSQIATIALGAAHNVYVVSLGTIIGHTCCTAFAVIGGRYVSTKISVKHVTLGGAALFLLFGFIYLYEAFRENSEHVLASSVPPGLGHEDAADLLH</sequence>
<dbReference type="InterPro" id="IPR049555">
    <property type="entry name" value="GDT1-like_CS"/>
</dbReference>
<dbReference type="GO" id="GO:0032468">
    <property type="term" value="P:Golgi calcium ion homeostasis"/>
    <property type="evidence" value="ECO:0007669"/>
    <property type="project" value="TreeGrafter"/>
</dbReference>
<dbReference type="InterPro" id="IPR036259">
    <property type="entry name" value="MFS_trans_sf"/>
</dbReference>
<dbReference type="GO" id="GO:0000329">
    <property type="term" value="C:fungal-type vacuole membrane"/>
    <property type="evidence" value="ECO:0007669"/>
    <property type="project" value="TreeGrafter"/>
</dbReference>
<reference evidence="8" key="1">
    <citation type="submission" date="2016-06" db="EMBL/GenBank/DDBJ databases">
        <title>Draft Genome sequence of the fungus Inonotus baumii.</title>
        <authorList>
            <person name="Zhu H."/>
            <person name="Lin W."/>
        </authorList>
    </citation>
    <scope>NUCLEOTIDE SEQUENCE</scope>
    <source>
        <strain evidence="8">821</strain>
    </source>
</reference>
<keyword evidence="9" id="KW-1185">Reference proteome</keyword>
<dbReference type="InterPro" id="IPR001727">
    <property type="entry name" value="GDT1-like"/>
</dbReference>
<dbReference type="GO" id="GO:0015085">
    <property type="term" value="F:calcium ion transmembrane transporter activity"/>
    <property type="evidence" value="ECO:0007669"/>
    <property type="project" value="TreeGrafter"/>
</dbReference>
<evidence type="ECO:0000256" key="6">
    <source>
        <dbReference type="RuleBase" id="RU365102"/>
    </source>
</evidence>
<dbReference type="SUPFAM" id="SSF103473">
    <property type="entry name" value="MFS general substrate transporter"/>
    <property type="match status" value="1"/>
</dbReference>
<dbReference type="Pfam" id="PF01169">
    <property type="entry name" value="GDT1"/>
    <property type="match status" value="2"/>
</dbReference>
<evidence type="ECO:0000256" key="2">
    <source>
        <dbReference type="ARBA" id="ARBA00009190"/>
    </source>
</evidence>
<feature type="region of interest" description="Disordered" evidence="7">
    <location>
        <begin position="1"/>
        <end position="52"/>
    </location>
</feature>
<comment type="caution">
    <text evidence="8">The sequence shown here is derived from an EMBL/GenBank/DDBJ whole genome shotgun (WGS) entry which is preliminary data.</text>
</comment>
<feature type="compositionally biased region" description="Low complexity" evidence="7">
    <location>
        <begin position="213"/>
        <end position="225"/>
    </location>
</feature>
<evidence type="ECO:0000256" key="4">
    <source>
        <dbReference type="ARBA" id="ARBA00022989"/>
    </source>
</evidence>
<gene>
    <name evidence="8" type="ORF">A7U60_g8116</name>
</gene>
<feature type="transmembrane region" description="Helical" evidence="6">
    <location>
        <begin position="137"/>
        <end position="154"/>
    </location>
</feature>
<keyword evidence="5 6" id="KW-0472">Membrane</keyword>
<comment type="similarity">
    <text evidence="2 6">Belongs to the GDT1 family.</text>
</comment>
<dbReference type="Proteomes" id="UP000757232">
    <property type="component" value="Unassembled WGS sequence"/>
</dbReference>
<comment type="subcellular location">
    <subcellularLocation>
        <location evidence="1 6">Membrane</location>
        <topology evidence="1 6">Multi-pass membrane protein</topology>
    </subcellularLocation>
</comment>
<name>A0A9Q5HS18_SANBA</name>
<dbReference type="OrthoDB" id="442680at2759"/>
<feature type="transmembrane region" description="Helical" evidence="6">
    <location>
        <begin position="240"/>
        <end position="258"/>
    </location>
</feature>
<dbReference type="GO" id="GO:0005794">
    <property type="term" value="C:Golgi apparatus"/>
    <property type="evidence" value="ECO:0007669"/>
    <property type="project" value="TreeGrafter"/>
</dbReference>
<feature type="transmembrane region" description="Helical" evidence="6">
    <location>
        <begin position="106"/>
        <end position="125"/>
    </location>
</feature>
<dbReference type="PROSITE" id="PS01214">
    <property type="entry name" value="UPF0016"/>
    <property type="match status" value="1"/>
</dbReference>
<accession>A0A9Q5HS18</accession>
<dbReference type="GO" id="GO:0032472">
    <property type="term" value="P:Golgi calcium ion transport"/>
    <property type="evidence" value="ECO:0007669"/>
    <property type="project" value="TreeGrafter"/>
</dbReference>
<evidence type="ECO:0000313" key="8">
    <source>
        <dbReference type="EMBL" id="OCB84894.1"/>
    </source>
</evidence>
<evidence type="ECO:0000256" key="3">
    <source>
        <dbReference type="ARBA" id="ARBA00022692"/>
    </source>
</evidence>
<dbReference type="PANTHER" id="PTHR12608:SF1">
    <property type="entry name" value="TRANSMEMBRANE PROTEIN 165"/>
    <property type="match status" value="1"/>
</dbReference>
<evidence type="ECO:0000256" key="5">
    <source>
        <dbReference type="ARBA" id="ARBA00023136"/>
    </source>
</evidence>
<feature type="compositionally biased region" description="Polar residues" evidence="7">
    <location>
        <begin position="35"/>
        <end position="49"/>
    </location>
</feature>
<dbReference type="PANTHER" id="PTHR12608">
    <property type="entry name" value="TRANSMEMBRANE PROTEIN HTP-1 RELATED"/>
    <property type="match status" value="1"/>
</dbReference>
<feature type="transmembrane region" description="Helical" evidence="6">
    <location>
        <begin position="278"/>
        <end position="299"/>
    </location>
</feature>